<dbReference type="HOGENOM" id="CLU_107208_0_0_1"/>
<gene>
    <name evidence="7" type="ORF">PILCRDRAFT_48787</name>
</gene>
<evidence type="ECO:0000256" key="3">
    <source>
        <dbReference type="ARBA" id="ARBA00022692"/>
    </source>
</evidence>
<comment type="subcellular location">
    <subcellularLocation>
        <location evidence="1 6">Membrane</location>
        <topology evidence="1 6">Multi-pass membrane protein</topology>
    </subcellularLocation>
</comment>
<evidence type="ECO:0000313" key="8">
    <source>
        <dbReference type="Proteomes" id="UP000054166"/>
    </source>
</evidence>
<dbReference type="Proteomes" id="UP000054166">
    <property type="component" value="Unassembled WGS sequence"/>
</dbReference>
<dbReference type="PANTHER" id="PTHR12300">
    <property type="entry name" value="HVA22-LIKE PROTEINS"/>
    <property type="match status" value="1"/>
</dbReference>
<sequence length="141" mass="16281">MPLIVPILRLSMLFLNVFETFKTMKPPTPSARRGGQPSVRAITQRKRDMKGCLAVWIVWCCLAAYERLFEGFICFLVPFYNEIKSVILFFLLVTRARGAEPIYLHLIRPLIKPYVSTVDPLLDLARMFGDIFFFISTTCLQ</sequence>
<dbReference type="InParanoid" id="A0A0C3F9K0"/>
<evidence type="ECO:0000256" key="6">
    <source>
        <dbReference type="RuleBase" id="RU362006"/>
    </source>
</evidence>
<dbReference type="Pfam" id="PF03134">
    <property type="entry name" value="TB2_DP1_HVA22"/>
    <property type="match status" value="1"/>
</dbReference>
<feature type="non-terminal residue" evidence="7">
    <location>
        <position position="141"/>
    </location>
</feature>
<keyword evidence="4" id="KW-1133">Transmembrane helix</keyword>
<evidence type="ECO:0000256" key="5">
    <source>
        <dbReference type="ARBA" id="ARBA00023136"/>
    </source>
</evidence>
<evidence type="ECO:0000256" key="4">
    <source>
        <dbReference type="ARBA" id="ARBA00022989"/>
    </source>
</evidence>
<proteinExistence type="inferred from homology"/>
<organism evidence="7 8">
    <name type="scientific">Piloderma croceum (strain F 1598)</name>
    <dbReference type="NCBI Taxonomy" id="765440"/>
    <lineage>
        <taxon>Eukaryota</taxon>
        <taxon>Fungi</taxon>
        <taxon>Dikarya</taxon>
        <taxon>Basidiomycota</taxon>
        <taxon>Agaricomycotina</taxon>
        <taxon>Agaricomycetes</taxon>
        <taxon>Agaricomycetidae</taxon>
        <taxon>Atheliales</taxon>
        <taxon>Atheliaceae</taxon>
        <taxon>Piloderma</taxon>
    </lineage>
</organism>
<keyword evidence="8" id="KW-1185">Reference proteome</keyword>
<dbReference type="OrthoDB" id="434647at2759"/>
<reference evidence="8" key="2">
    <citation type="submission" date="2015-01" db="EMBL/GenBank/DDBJ databases">
        <title>Evolutionary Origins and Diversification of the Mycorrhizal Mutualists.</title>
        <authorList>
            <consortium name="DOE Joint Genome Institute"/>
            <consortium name="Mycorrhizal Genomics Consortium"/>
            <person name="Kohler A."/>
            <person name="Kuo A."/>
            <person name="Nagy L.G."/>
            <person name="Floudas D."/>
            <person name="Copeland A."/>
            <person name="Barry K.W."/>
            <person name="Cichocki N."/>
            <person name="Veneault-Fourrey C."/>
            <person name="LaButti K."/>
            <person name="Lindquist E.A."/>
            <person name="Lipzen A."/>
            <person name="Lundell T."/>
            <person name="Morin E."/>
            <person name="Murat C."/>
            <person name="Riley R."/>
            <person name="Ohm R."/>
            <person name="Sun H."/>
            <person name="Tunlid A."/>
            <person name="Henrissat B."/>
            <person name="Grigoriev I.V."/>
            <person name="Hibbett D.S."/>
            <person name="Martin F."/>
        </authorList>
    </citation>
    <scope>NUCLEOTIDE SEQUENCE [LARGE SCALE GENOMIC DNA]</scope>
    <source>
        <strain evidence="8">F 1598</strain>
    </source>
</reference>
<dbReference type="AlphaFoldDB" id="A0A0C3F9K0"/>
<name>A0A0C3F9K0_PILCF</name>
<dbReference type="PANTHER" id="PTHR12300:SF161">
    <property type="entry name" value="RECEPTOR EXPRESSION-ENHANCING PROTEIN"/>
    <property type="match status" value="1"/>
</dbReference>
<dbReference type="InterPro" id="IPR004345">
    <property type="entry name" value="TB2_DP1_HVA22"/>
</dbReference>
<protein>
    <recommendedName>
        <fullName evidence="6">Protein YOP1</fullName>
    </recommendedName>
</protein>
<dbReference type="EMBL" id="KN833035">
    <property type="protein sequence ID" value="KIM76421.1"/>
    <property type="molecule type" value="Genomic_DNA"/>
</dbReference>
<comment type="similarity">
    <text evidence="2 6">Belongs to the DP1 family.</text>
</comment>
<keyword evidence="3" id="KW-0812">Transmembrane</keyword>
<accession>A0A0C3F9K0</accession>
<dbReference type="GO" id="GO:0016020">
    <property type="term" value="C:membrane"/>
    <property type="evidence" value="ECO:0007669"/>
    <property type="project" value="UniProtKB-SubCell"/>
</dbReference>
<evidence type="ECO:0000313" key="7">
    <source>
        <dbReference type="EMBL" id="KIM76421.1"/>
    </source>
</evidence>
<keyword evidence="5" id="KW-0472">Membrane</keyword>
<evidence type="ECO:0000256" key="1">
    <source>
        <dbReference type="ARBA" id="ARBA00004141"/>
    </source>
</evidence>
<reference evidence="7 8" key="1">
    <citation type="submission" date="2014-04" db="EMBL/GenBank/DDBJ databases">
        <authorList>
            <consortium name="DOE Joint Genome Institute"/>
            <person name="Kuo A."/>
            <person name="Tarkka M."/>
            <person name="Buscot F."/>
            <person name="Kohler A."/>
            <person name="Nagy L.G."/>
            <person name="Floudas D."/>
            <person name="Copeland A."/>
            <person name="Barry K.W."/>
            <person name="Cichocki N."/>
            <person name="Veneault-Fourrey C."/>
            <person name="LaButti K."/>
            <person name="Lindquist E.A."/>
            <person name="Lipzen A."/>
            <person name="Lundell T."/>
            <person name="Morin E."/>
            <person name="Murat C."/>
            <person name="Sun H."/>
            <person name="Tunlid A."/>
            <person name="Henrissat B."/>
            <person name="Grigoriev I.V."/>
            <person name="Hibbett D.S."/>
            <person name="Martin F."/>
            <person name="Nordberg H.P."/>
            <person name="Cantor M.N."/>
            <person name="Hua S.X."/>
        </authorList>
    </citation>
    <scope>NUCLEOTIDE SEQUENCE [LARGE SCALE GENOMIC DNA]</scope>
    <source>
        <strain evidence="7 8">F 1598</strain>
    </source>
</reference>
<evidence type="ECO:0000256" key="2">
    <source>
        <dbReference type="ARBA" id="ARBA00008573"/>
    </source>
</evidence>